<feature type="transmembrane region" description="Helical" evidence="1">
    <location>
        <begin position="413"/>
        <end position="432"/>
    </location>
</feature>
<keyword evidence="1" id="KW-0472">Membrane</keyword>
<sequence length="766" mass="85401">MILLRRNAHWLGLLIVALASAGLLVAFFGPVLANPDDYFFQAGGDGIQSYFATAYYALYDSGQHFSGMNYPFGENVNYPNLQPLIAWSIAGLQHLGIPAAKHTIGITNLLALLSLWATPPVLYAILRRLGLAIWYAVLTALIIGFLSPQVQRLGGHMSLSYACFMPLLWYFIIRMQEAPQQWRWYVLFGVSSLLMGAVMLYFLACGCFLLLAHAVVLFFQRPRPLALLWRMTLTALLPLLLFRGWLWATDPITDRPPNPFGFLVYMATPGGVFTPALAPLRPLWAGLFHTKDISFEASSYIGLVCTGVLAVAGLRLVWQWGKRRRQRRGLGQGVPASLYTGMWAAALLLLFSLGLPFILPGLEGLLDYTGPLKQFRALGRFAWPFYYACSVFVAYYLYRLARYQRQRGIPLRALPWIPLLLIIWGAEAWINISTKAAEVAQGYGARAFMDPGTSLAPQLSWAGRRPSDFQAILPLPYMNKGTDKIDLSGSANSVFQAHKLALATGLPELATYVSRPSVEQMLRHVQLLSSPLVEKPLLNDFPSRKPILLLVTPDVLTPEEQRLVSISRLLVSSPEAKLYELPLAALGATGLARERAKARVLLPQLAVRPGGLYATTPKGVVRESFGQSPDRRGRLAAGAFHEPKEQWSVLYRGPVPPPADTGRYEVSVWINAKTDYGTGGLQVRQYRQQEVVDEQNADGRLSMEIDGDWFRMVVPVRVRPGVTGLEVRYYNRDLLADDLLIRPADTDVYWLDTRRQPVLNGYPLGR</sequence>
<evidence type="ECO:0000259" key="2">
    <source>
        <dbReference type="Pfam" id="PF19830"/>
    </source>
</evidence>
<dbReference type="RefSeq" id="WP_345074546.1">
    <property type="nucleotide sequence ID" value="NZ_BAABDJ010000037.1"/>
</dbReference>
<dbReference type="Proteomes" id="UP001500567">
    <property type="component" value="Unassembled WGS sequence"/>
</dbReference>
<organism evidence="3 4">
    <name type="scientific">Hymenobacter fastidiosus</name>
    <dbReference type="NCBI Taxonomy" id="486264"/>
    <lineage>
        <taxon>Bacteria</taxon>
        <taxon>Pseudomonadati</taxon>
        <taxon>Bacteroidota</taxon>
        <taxon>Cytophagia</taxon>
        <taxon>Cytophagales</taxon>
        <taxon>Hymenobacteraceae</taxon>
        <taxon>Hymenobacter</taxon>
    </lineage>
</organism>
<comment type="caution">
    <text evidence="3">The sequence shown here is derived from an EMBL/GenBank/DDBJ whole genome shotgun (WGS) entry which is preliminary data.</text>
</comment>
<feature type="transmembrane region" description="Helical" evidence="1">
    <location>
        <begin position="227"/>
        <end position="248"/>
    </location>
</feature>
<dbReference type="Pfam" id="PF19830">
    <property type="entry name" value="DUF6311"/>
    <property type="match status" value="1"/>
</dbReference>
<feature type="transmembrane region" description="Helical" evidence="1">
    <location>
        <begin position="338"/>
        <end position="361"/>
    </location>
</feature>
<evidence type="ECO:0000313" key="3">
    <source>
        <dbReference type="EMBL" id="GAA4017025.1"/>
    </source>
</evidence>
<gene>
    <name evidence="3" type="ORF">GCM10022408_33220</name>
</gene>
<dbReference type="EMBL" id="BAABDJ010000037">
    <property type="protein sequence ID" value="GAA4017025.1"/>
    <property type="molecule type" value="Genomic_DNA"/>
</dbReference>
<feature type="transmembrane region" description="Helical" evidence="1">
    <location>
        <begin position="260"/>
        <end position="280"/>
    </location>
</feature>
<feature type="transmembrane region" description="Helical" evidence="1">
    <location>
        <begin position="300"/>
        <end position="318"/>
    </location>
</feature>
<evidence type="ECO:0000256" key="1">
    <source>
        <dbReference type="SAM" id="Phobius"/>
    </source>
</evidence>
<feature type="transmembrane region" description="Helical" evidence="1">
    <location>
        <begin position="129"/>
        <end position="147"/>
    </location>
</feature>
<name>A0ABP7SV72_9BACT</name>
<feature type="transmembrane region" description="Helical" evidence="1">
    <location>
        <begin position="184"/>
        <end position="215"/>
    </location>
</feature>
<feature type="transmembrane region" description="Helical" evidence="1">
    <location>
        <begin position="381"/>
        <end position="401"/>
    </location>
</feature>
<evidence type="ECO:0000313" key="4">
    <source>
        <dbReference type="Proteomes" id="UP001500567"/>
    </source>
</evidence>
<feature type="transmembrane region" description="Helical" evidence="1">
    <location>
        <begin position="153"/>
        <end position="172"/>
    </location>
</feature>
<keyword evidence="4" id="KW-1185">Reference proteome</keyword>
<accession>A0ABP7SV72</accession>
<dbReference type="InterPro" id="IPR046278">
    <property type="entry name" value="DUF6311"/>
</dbReference>
<feature type="domain" description="DUF6311" evidence="2">
    <location>
        <begin position="18"/>
        <end position="403"/>
    </location>
</feature>
<protein>
    <recommendedName>
        <fullName evidence="2">DUF6311 domain-containing protein</fullName>
    </recommendedName>
</protein>
<keyword evidence="1" id="KW-0812">Transmembrane</keyword>
<keyword evidence="1" id="KW-1133">Transmembrane helix</keyword>
<feature type="transmembrane region" description="Helical" evidence="1">
    <location>
        <begin position="99"/>
        <end position="117"/>
    </location>
</feature>
<proteinExistence type="predicted"/>
<reference evidence="4" key="1">
    <citation type="journal article" date="2019" name="Int. J. Syst. Evol. Microbiol.">
        <title>The Global Catalogue of Microorganisms (GCM) 10K type strain sequencing project: providing services to taxonomists for standard genome sequencing and annotation.</title>
        <authorList>
            <consortium name="The Broad Institute Genomics Platform"/>
            <consortium name="The Broad Institute Genome Sequencing Center for Infectious Disease"/>
            <person name="Wu L."/>
            <person name="Ma J."/>
        </authorList>
    </citation>
    <scope>NUCLEOTIDE SEQUENCE [LARGE SCALE GENOMIC DNA]</scope>
    <source>
        <strain evidence="4">JCM 17224</strain>
    </source>
</reference>